<evidence type="ECO:0000256" key="2">
    <source>
        <dbReference type="ARBA" id="ARBA00022692"/>
    </source>
</evidence>
<dbReference type="PANTHER" id="PTHR23501">
    <property type="entry name" value="MAJOR FACILITATOR SUPERFAMILY"/>
    <property type="match status" value="1"/>
</dbReference>
<feature type="domain" description="Major facilitator superfamily (MFS) profile" evidence="7">
    <location>
        <begin position="27"/>
        <end position="476"/>
    </location>
</feature>
<dbReference type="InterPro" id="IPR011701">
    <property type="entry name" value="MFS"/>
</dbReference>
<dbReference type="InterPro" id="IPR020846">
    <property type="entry name" value="MFS_dom"/>
</dbReference>
<evidence type="ECO:0000256" key="4">
    <source>
        <dbReference type="ARBA" id="ARBA00023136"/>
    </source>
</evidence>
<dbReference type="Proteomes" id="UP000184267">
    <property type="component" value="Unassembled WGS sequence"/>
</dbReference>
<dbReference type="GO" id="GO:0022857">
    <property type="term" value="F:transmembrane transporter activity"/>
    <property type="evidence" value="ECO:0007669"/>
    <property type="project" value="InterPro"/>
</dbReference>
<proteinExistence type="predicted"/>
<feature type="transmembrane region" description="Helical" evidence="6">
    <location>
        <begin position="61"/>
        <end position="79"/>
    </location>
</feature>
<dbReference type="PRINTS" id="PR01036">
    <property type="entry name" value="TCRTETB"/>
</dbReference>
<keyword evidence="9" id="KW-1185">Reference proteome</keyword>
<dbReference type="PROSITE" id="PS50850">
    <property type="entry name" value="MFS"/>
    <property type="match status" value="1"/>
</dbReference>
<reference evidence="8 9" key="1">
    <citation type="submission" date="2016-10" db="EMBL/GenBank/DDBJ databases">
        <title>Genome sequence of the basidiomycete white-rot fungus Trametes pubescens.</title>
        <authorList>
            <person name="Makela M.R."/>
            <person name="Granchi Z."/>
            <person name="Peng M."/>
            <person name="De Vries R.P."/>
            <person name="Grigoriev I."/>
            <person name="Riley R."/>
            <person name="Hilden K."/>
        </authorList>
    </citation>
    <scope>NUCLEOTIDE SEQUENCE [LARGE SCALE GENOMIC DNA]</scope>
    <source>
        <strain evidence="8 9">FBCC735</strain>
    </source>
</reference>
<comment type="caution">
    <text evidence="8">The sequence shown here is derived from an EMBL/GenBank/DDBJ whole genome shotgun (WGS) entry which is preliminary data.</text>
</comment>
<evidence type="ECO:0000256" key="1">
    <source>
        <dbReference type="ARBA" id="ARBA00004141"/>
    </source>
</evidence>
<dbReference type="GO" id="GO:0005886">
    <property type="term" value="C:plasma membrane"/>
    <property type="evidence" value="ECO:0007669"/>
    <property type="project" value="TreeGrafter"/>
</dbReference>
<dbReference type="PANTHER" id="PTHR23501:SF102">
    <property type="entry name" value="DRUG TRANSPORTER, PUTATIVE (AFU_ORTHOLOGUE AFUA_3G08530)-RELATED"/>
    <property type="match status" value="1"/>
</dbReference>
<dbReference type="Pfam" id="PF07690">
    <property type="entry name" value="MFS_1"/>
    <property type="match status" value="1"/>
</dbReference>
<feature type="transmembrane region" description="Helical" evidence="6">
    <location>
        <begin position="20"/>
        <end position="40"/>
    </location>
</feature>
<evidence type="ECO:0000256" key="6">
    <source>
        <dbReference type="SAM" id="Phobius"/>
    </source>
</evidence>
<name>A0A1M2VCG6_TRAPU</name>
<feature type="transmembrane region" description="Helical" evidence="6">
    <location>
        <begin position="329"/>
        <end position="349"/>
    </location>
</feature>
<dbReference type="Gene3D" id="1.20.1250.20">
    <property type="entry name" value="MFS general substrate transporter like domains"/>
    <property type="match status" value="2"/>
</dbReference>
<feature type="transmembrane region" description="Helical" evidence="6">
    <location>
        <begin position="289"/>
        <end position="309"/>
    </location>
</feature>
<feature type="transmembrane region" description="Helical" evidence="6">
    <location>
        <begin position="154"/>
        <end position="173"/>
    </location>
</feature>
<dbReference type="SUPFAM" id="SSF103473">
    <property type="entry name" value="MFS general substrate transporter"/>
    <property type="match status" value="1"/>
</dbReference>
<protein>
    <recommendedName>
        <fullName evidence="7">Major facilitator superfamily (MFS) profile domain-containing protein</fullName>
    </recommendedName>
</protein>
<keyword evidence="3 6" id="KW-1133">Transmembrane helix</keyword>
<evidence type="ECO:0000313" key="9">
    <source>
        <dbReference type="Proteomes" id="UP000184267"/>
    </source>
</evidence>
<feature type="transmembrane region" description="Helical" evidence="6">
    <location>
        <begin position="491"/>
        <end position="509"/>
    </location>
</feature>
<dbReference type="OMA" id="IVWISSQ"/>
<gene>
    <name evidence="8" type="ORF">TRAPUB_3928</name>
</gene>
<evidence type="ECO:0000256" key="3">
    <source>
        <dbReference type="ARBA" id="ARBA00022989"/>
    </source>
</evidence>
<keyword evidence="2 6" id="KW-0812">Transmembrane</keyword>
<feature type="compositionally biased region" description="Polar residues" evidence="5">
    <location>
        <begin position="551"/>
        <end position="561"/>
    </location>
</feature>
<feature type="transmembrane region" description="Helical" evidence="6">
    <location>
        <begin position="356"/>
        <end position="373"/>
    </location>
</feature>
<feature type="region of interest" description="Disordered" evidence="5">
    <location>
        <begin position="542"/>
        <end position="569"/>
    </location>
</feature>
<dbReference type="OrthoDB" id="10021397at2759"/>
<organism evidence="8 9">
    <name type="scientific">Trametes pubescens</name>
    <name type="common">White-rot fungus</name>
    <dbReference type="NCBI Taxonomy" id="154538"/>
    <lineage>
        <taxon>Eukaryota</taxon>
        <taxon>Fungi</taxon>
        <taxon>Dikarya</taxon>
        <taxon>Basidiomycota</taxon>
        <taxon>Agaricomycotina</taxon>
        <taxon>Agaricomycetes</taxon>
        <taxon>Polyporales</taxon>
        <taxon>Polyporaceae</taxon>
        <taxon>Trametes</taxon>
    </lineage>
</organism>
<dbReference type="STRING" id="154538.A0A1M2VCG6"/>
<accession>A0A1M2VCG6</accession>
<feature type="transmembrane region" description="Helical" evidence="6">
    <location>
        <begin position="179"/>
        <end position="199"/>
    </location>
</feature>
<dbReference type="AlphaFoldDB" id="A0A1M2VCG6"/>
<sequence>MDSVDEESKLPHSPIGSGKWGFVFWMVYLSSVIIDMLSALDLTAVSTSLPSIVSSLHGTDFIWVGGAYTVASSAVLPFVGNLVSTFGRKPVLIAFILAFALGSALSGAAQSMNMLIAGRAVQGFGGGGCFSITEIIYADLVPLTERGKLQGMTAAAWALACAIGPPIGGALTQHGAWRWIFFLNIPVCAIALVLNCIFLRTDTKHRKRLSLKRKVSQMDLLGSSLMTGSTVLVFLATTWGGLTFPWSSPQVLSLLIIGGIGMLLFFVIERYWLKGPTVPNAFFADRTTFGGYLGTFFHGICSIATIYYYPVYLQAAQGATSLGADVDVLPLATVIPAAAILTGLSVNISDRYRPQSYIGWAFTLVGFGILSLLDEHSSRAMYLAFQIPVTIGIGIVWISSQFAVLAPAPESSVTHALAFFTFTRTVAQGWGIVIGGAILQNALLRELPTSFTSTLPEGVQIAYAAIETISSLPESLKWEVRAAFARATRQIWLVMLGVAGAGFLSCLLLREVHMRAAPLEEQTWDSPKAGMREISLDVAGHDGPQDGCVQDGSQESPTQEISVEAGLLR</sequence>
<feature type="transmembrane region" description="Helical" evidence="6">
    <location>
        <begin position="251"/>
        <end position="268"/>
    </location>
</feature>
<feature type="transmembrane region" description="Helical" evidence="6">
    <location>
        <begin position="417"/>
        <end position="439"/>
    </location>
</feature>
<feature type="transmembrane region" description="Helical" evidence="6">
    <location>
        <begin position="385"/>
        <end position="405"/>
    </location>
</feature>
<evidence type="ECO:0000313" key="8">
    <source>
        <dbReference type="EMBL" id="OJT05264.1"/>
    </source>
</evidence>
<feature type="transmembrane region" description="Helical" evidence="6">
    <location>
        <begin position="220"/>
        <end position="239"/>
    </location>
</feature>
<keyword evidence="4 6" id="KW-0472">Membrane</keyword>
<comment type="subcellular location">
    <subcellularLocation>
        <location evidence="1">Membrane</location>
        <topology evidence="1">Multi-pass membrane protein</topology>
    </subcellularLocation>
</comment>
<dbReference type="EMBL" id="MNAD01001474">
    <property type="protein sequence ID" value="OJT05264.1"/>
    <property type="molecule type" value="Genomic_DNA"/>
</dbReference>
<evidence type="ECO:0000259" key="7">
    <source>
        <dbReference type="PROSITE" id="PS50850"/>
    </source>
</evidence>
<feature type="transmembrane region" description="Helical" evidence="6">
    <location>
        <begin position="91"/>
        <end position="109"/>
    </location>
</feature>
<evidence type="ECO:0000256" key="5">
    <source>
        <dbReference type="SAM" id="MobiDB-lite"/>
    </source>
</evidence>
<dbReference type="InterPro" id="IPR036259">
    <property type="entry name" value="MFS_trans_sf"/>
</dbReference>